<dbReference type="OrthoDB" id="27932at2157"/>
<evidence type="ECO:0000256" key="5">
    <source>
        <dbReference type="ARBA" id="ARBA00022982"/>
    </source>
</evidence>
<sequence>MDPVTIILYGVFPYISLLLFAGGVLYRLGSWLSASGLTGLYSVAVKGYTWSFGSRLGEVLKRVFLLYTLTMSDKMLLVGSFLFHWGIWIALLGHASMIIPPEQFGMPKEAHKAIALYAGGTAGVMSLIGLVILLIRRIVRSDVRRLSFLDDWFALILLLLLVAVGNYQTLVLRPDYMETVAPWVQSVLAGSPRLELVEHWDFATKLHVFLALLFIAYVPFGKLIHPFSFLAMPTLWKSPTKLYGYILAKIRG</sequence>
<dbReference type="PANTHER" id="PTHR30598:SF3">
    <property type="entry name" value="RESPIRATORY NITRATE REDUCTASE 1 GAMMA CHAIN"/>
    <property type="match status" value="1"/>
</dbReference>
<dbReference type="InterPro" id="IPR036197">
    <property type="entry name" value="NarG-like_sf"/>
</dbReference>
<feature type="transmembrane region" description="Helical" evidence="9">
    <location>
        <begin position="114"/>
        <end position="135"/>
    </location>
</feature>
<dbReference type="RefSeq" id="WP_116421911.1">
    <property type="nucleotide sequence ID" value="NZ_NMUE01000055.1"/>
</dbReference>
<evidence type="ECO:0000313" key="12">
    <source>
        <dbReference type="EMBL" id="RFA98645.1"/>
    </source>
</evidence>
<dbReference type="AlphaFoldDB" id="A0A371QV14"/>
<evidence type="ECO:0000259" key="10">
    <source>
        <dbReference type="Pfam" id="PF02665"/>
    </source>
</evidence>
<evidence type="ECO:0000256" key="7">
    <source>
        <dbReference type="ARBA" id="ARBA00023002"/>
    </source>
</evidence>
<keyword evidence="2" id="KW-0813">Transport</keyword>
<evidence type="ECO:0000256" key="4">
    <source>
        <dbReference type="ARBA" id="ARBA00022692"/>
    </source>
</evidence>
<dbReference type="InterPro" id="IPR023234">
    <property type="entry name" value="NarG-like_domain"/>
</dbReference>
<comment type="subcellular location">
    <subcellularLocation>
        <location evidence="1">Cell membrane</location>
        <topology evidence="1">Multi-pass membrane protein</topology>
    </subcellularLocation>
</comment>
<evidence type="ECO:0000256" key="8">
    <source>
        <dbReference type="ARBA" id="ARBA00023136"/>
    </source>
</evidence>
<gene>
    <name evidence="11" type="ORF">CGL51_12240</name>
    <name evidence="12" type="ORF">CGL52_06380</name>
</gene>
<dbReference type="GO" id="GO:0008940">
    <property type="term" value="F:nitrate reductase activity"/>
    <property type="evidence" value="ECO:0007669"/>
    <property type="project" value="TreeGrafter"/>
</dbReference>
<feature type="transmembrane region" description="Helical" evidence="9">
    <location>
        <begin position="75"/>
        <end position="94"/>
    </location>
</feature>
<dbReference type="Proteomes" id="UP000256877">
    <property type="component" value="Unassembled WGS sequence"/>
</dbReference>
<name>A0A371QV14_9CREN</name>
<protein>
    <submittedName>
        <fullName evidence="11">Nitrate reductase</fullName>
    </submittedName>
</protein>
<dbReference type="GO" id="GO:0009055">
    <property type="term" value="F:electron transfer activity"/>
    <property type="evidence" value="ECO:0007669"/>
    <property type="project" value="TreeGrafter"/>
</dbReference>
<evidence type="ECO:0000313" key="13">
    <source>
        <dbReference type="Proteomes" id="UP000256877"/>
    </source>
</evidence>
<dbReference type="GO" id="GO:0005886">
    <property type="term" value="C:plasma membrane"/>
    <property type="evidence" value="ECO:0007669"/>
    <property type="project" value="UniProtKB-SubCell"/>
</dbReference>
<evidence type="ECO:0000313" key="11">
    <source>
        <dbReference type="EMBL" id="RFA93805.1"/>
    </source>
</evidence>
<evidence type="ECO:0000256" key="1">
    <source>
        <dbReference type="ARBA" id="ARBA00004651"/>
    </source>
</evidence>
<evidence type="ECO:0000256" key="9">
    <source>
        <dbReference type="SAM" id="Phobius"/>
    </source>
</evidence>
<keyword evidence="6 9" id="KW-1133">Transmembrane helix</keyword>
<dbReference type="InterPro" id="IPR051936">
    <property type="entry name" value="Heme-iron_electron_transfer"/>
</dbReference>
<evidence type="ECO:0000313" key="14">
    <source>
        <dbReference type="Proteomes" id="UP000257123"/>
    </source>
</evidence>
<keyword evidence="8 9" id="KW-0472">Membrane</keyword>
<dbReference type="SUPFAM" id="SSF103501">
    <property type="entry name" value="Respiratory nitrate reductase 1 gamma chain"/>
    <property type="match status" value="1"/>
</dbReference>
<comment type="caution">
    <text evidence="11">The sequence shown here is derived from an EMBL/GenBank/DDBJ whole genome shotgun (WGS) entry which is preliminary data.</text>
</comment>
<dbReference type="Gene3D" id="1.20.950.20">
    <property type="entry name" value="Transmembrane di-heme cytochromes, Chain C"/>
    <property type="match status" value="1"/>
</dbReference>
<reference evidence="13 14" key="1">
    <citation type="submission" date="2017-07" db="EMBL/GenBank/DDBJ databases">
        <title>Draft genome sequence of aerobic hyperthermophilic archaea, Pyrobaculum aerophilum YKB31 and YKB32.</title>
        <authorList>
            <person name="Mochizuki T."/>
            <person name="Berliner A.J."/>
            <person name="Yoshida-Takashima Y."/>
            <person name="Takaki Y."/>
            <person name="Nunoura T."/>
            <person name="Takai K."/>
        </authorList>
    </citation>
    <scope>NUCLEOTIDE SEQUENCE [LARGE SCALE GENOMIC DNA]</scope>
    <source>
        <strain evidence="11 14">YKB31</strain>
        <strain evidence="12 13">YKB32</strain>
    </source>
</reference>
<accession>A0A371QV14</accession>
<dbReference type="Pfam" id="PF02665">
    <property type="entry name" value="Nitrate_red_gam"/>
    <property type="match status" value="1"/>
</dbReference>
<proteinExistence type="predicted"/>
<feature type="transmembrane region" description="Helical" evidence="9">
    <location>
        <begin position="6"/>
        <end position="26"/>
    </location>
</feature>
<dbReference type="PANTHER" id="PTHR30598">
    <property type="entry name" value="NITRATE REDUCTASE PRIVATE CHAPERONE, REDOX ENZYME MATURATION PROTEIN REMP FAMILY"/>
    <property type="match status" value="1"/>
</dbReference>
<keyword evidence="3" id="KW-1003">Cell membrane</keyword>
<feature type="domain" description="NarG-like" evidence="10">
    <location>
        <begin position="71"/>
        <end position="229"/>
    </location>
</feature>
<keyword evidence="5" id="KW-0249">Electron transport</keyword>
<dbReference type="GO" id="GO:0019645">
    <property type="term" value="P:anaerobic electron transport chain"/>
    <property type="evidence" value="ECO:0007669"/>
    <property type="project" value="TreeGrafter"/>
</dbReference>
<evidence type="ECO:0000256" key="3">
    <source>
        <dbReference type="ARBA" id="ARBA00022475"/>
    </source>
</evidence>
<keyword evidence="4 9" id="KW-0812">Transmembrane</keyword>
<organism evidence="11 14">
    <name type="scientific">Pyrobaculum aerophilum</name>
    <dbReference type="NCBI Taxonomy" id="13773"/>
    <lineage>
        <taxon>Archaea</taxon>
        <taxon>Thermoproteota</taxon>
        <taxon>Thermoprotei</taxon>
        <taxon>Thermoproteales</taxon>
        <taxon>Thermoproteaceae</taxon>
        <taxon>Pyrobaculum</taxon>
    </lineage>
</organism>
<keyword evidence="7" id="KW-0560">Oxidoreductase</keyword>
<dbReference type="Proteomes" id="UP000257123">
    <property type="component" value="Unassembled WGS sequence"/>
</dbReference>
<dbReference type="EMBL" id="NMUE01000055">
    <property type="protein sequence ID" value="RFA93805.1"/>
    <property type="molecule type" value="Genomic_DNA"/>
</dbReference>
<evidence type="ECO:0000256" key="2">
    <source>
        <dbReference type="ARBA" id="ARBA00022448"/>
    </source>
</evidence>
<feature type="transmembrane region" description="Helical" evidence="9">
    <location>
        <begin position="147"/>
        <end position="167"/>
    </location>
</feature>
<dbReference type="GO" id="GO:0020037">
    <property type="term" value="F:heme binding"/>
    <property type="evidence" value="ECO:0007669"/>
    <property type="project" value="TreeGrafter"/>
</dbReference>
<dbReference type="EMBL" id="NMUF01000014">
    <property type="protein sequence ID" value="RFA98645.1"/>
    <property type="molecule type" value="Genomic_DNA"/>
</dbReference>
<evidence type="ECO:0000256" key="6">
    <source>
        <dbReference type="ARBA" id="ARBA00022989"/>
    </source>
</evidence>
<feature type="transmembrane region" description="Helical" evidence="9">
    <location>
        <begin position="202"/>
        <end position="220"/>
    </location>
</feature>